<dbReference type="PANTHER" id="PTHR48111:SF1">
    <property type="entry name" value="TWO-COMPONENT RESPONSE REGULATOR ORR33"/>
    <property type="match status" value="1"/>
</dbReference>
<dbReference type="Gene3D" id="3.40.50.2300">
    <property type="match status" value="1"/>
</dbReference>
<evidence type="ECO:0000256" key="7">
    <source>
        <dbReference type="PROSITE-ProRule" id="PRU01091"/>
    </source>
</evidence>
<evidence type="ECO:0000256" key="6">
    <source>
        <dbReference type="PROSITE-ProRule" id="PRU00169"/>
    </source>
</evidence>
<dbReference type="PROSITE" id="PS51755">
    <property type="entry name" value="OMPR_PHOB"/>
    <property type="match status" value="1"/>
</dbReference>
<feature type="domain" description="Response regulatory" evidence="8">
    <location>
        <begin position="17"/>
        <end position="132"/>
    </location>
</feature>
<dbReference type="CDD" id="cd00156">
    <property type="entry name" value="REC"/>
    <property type="match status" value="1"/>
</dbReference>
<protein>
    <submittedName>
        <fullName evidence="10">Response regulator transcription factor</fullName>
    </submittedName>
</protein>
<keyword evidence="4 7" id="KW-0238">DNA-binding</keyword>
<dbReference type="Proteomes" id="UP001597295">
    <property type="component" value="Unassembled WGS sequence"/>
</dbReference>
<evidence type="ECO:0000256" key="5">
    <source>
        <dbReference type="ARBA" id="ARBA00023163"/>
    </source>
</evidence>
<dbReference type="InterPro" id="IPR036388">
    <property type="entry name" value="WH-like_DNA-bd_sf"/>
</dbReference>
<organism evidence="10 11">
    <name type="scientific">Lacibacterium aquatile</name>
    <dbReference type="NCBI Taxonomy" id="1168082"/>
    <lineage>
        <taxon>Bacteria</taxon>
        <taxon>Pseudomonadati</taxon>
        <taxon>Pseudomonadota</taxon>
        <taxon>Alphaproteobacteria</taxon>
        <taxon>Rhodospirillales</taxon>
        <taxon>Rhodospirillaceae</taxon>
    </lineage>
</organism>
<dbReference type="SMART" id="SM00862">
    <property type="entry name" value="Trans_reg_C"/>
    <property type="match status" value="1"/>
</dbReference>
<dbReference type="SUPFAM" id="SSF46894">
    <property type="entry name" value="C-terminal effector domain of the bipartite response regulators"/>
    <property type="match status" value="1"/>
</dbReference>
<dbReference type="InterPro" id="IPR001789">
    <property type="entry name" value="Sig_transdc_resp-reg_receiver"/>
</dbReference>
<dbReference type="SMART" id="SM00448">
    <property type="entry name" value="REC"/>
    <property type="match status" value="1"/>
</dbReference>
<dbReference type="Pfam" id="PF00486">
    <property type="entry name" value="Trans_reg_C"/>
    <property type="match status" value="1"/>
</dbReference>
<dbReference type="RefSeq" id="WP_379875593.1">
    <property type="nucleotide sequence ID" value="NZ_JBHUIP010000004.1"/>
</dbReference>
<keyword evidence="2" id="KW-0902">Two-component regulatory system</keyword>
<feature type="domain" description="OmpR/PhoB-type" evidence="9">
    <location>
        <begin position="142"/>
        <end position="248"/>
    </location>
</feature>
<gene>
    <name evidence="10" type="ORF">ACFSM5_06035</name>
</gene>
<dbReference type="PANTHER" id="PTHR48111">
    <property type="entry name" value="REGULATOR OF RPOS"/>
    <property type="match status" value="1"/>
</dbReference>
<reference evidence="11" key="1">
    <citation type="journal article" date="2019" name="Int. J. Syst. Evol. Microbiol.">
        <title>The Global Catalogue of Microorganisms (GCM) 10K type strain sequencing project: providing services to taxonomists for standard genome sequencing and annotation.</title>
        <authorList>
            <consortium name="The Broad Institute Genomics Platform"/>
            <consortium name="The Broad Institute Genome Sequencing Center for Infectious Disease"/>
            <person name="Wu L."/>
            <person name="Ma J."/>
        </authorList>
    </citation>
    <scope>NUCLEOTIDE SEQUENCE [LARGE SCALE GENOMIC DNA]</scope>
    <source>
        <strain evidence="11">CGMCC 1.19062</strain>
    </source>
</reference>
<keyword evidence="5" id="KW-0804">Transcription</keyword>
<feature type="DNA-binding region" description="OmpR/PhoB-type" evidence="7">
    <location>
        <begin position="142"/>
        <end position="248"/>
    </location>
</feature>
<dbReference type="InterPro" id="IPR011006">
    <property type="entry name" value="CheY-like_superfamily"/>
</dbReference>
<keyword evidence="11" id="KW-1185">Reference proteome</keyword>
<dbReference type="Gene3D" id="1.10.10.10">
    <property type="entry name" value="Winged helix-like DNA-binding domain superfamily/Winged helix DNA-binding domain"/>
    <property type="match status" value="1"/>
</dbReference>
<dbReference type="CDD" id="cd00383">
    <property type="entry name" value="trans_reg_C"/>
    <property type="match status" value="1"/>
</dbReference>
<dbReference type="SUPFAM" id="SSF52172">
    <property type="entry name" value="CheY-like"/>
    <property type="match status" value="1"/>
</dbReference>
<accession>A0ABW5DRD0</accession>
<dbReference type="InterPro" id="IPR016032">
    <property type="entry name" value="Sig_transdc_resp-reg_C-effctor"/>
</dbReference>
<dbReference type="InterPro" id="IPR001867">
    <property type="entry name" value="OmpR/PhoB-type_DNA-bd"/>
</dbReference>
<evidence type="ECO:0000256" key="2">
    <source>
        <dbReference type="ARBA" id="ARBA00023012"/>
    </source>
</evidence>
<dbReference type="InterPro" id="IPR039420">
    <property type="entry name" value="WalR-like"/>
</dbReference>
<proteinExistence type="predicted"/>
<dbReference type="EMBL" id="JBHUIP010000004">
    <property type="protein sequence ID" value="MFD2262441.1"/>
    <property type="molecule type" value="Genomic_DNA"/>
</dbReference>
<dbReference type="Pfam" id="PF00072">
    <property type="entry name" value="Response_reg"/>
    <property type="match status" value="1"/>
</dbReference>
<evidence type="ECO:0000256" key="4">
    <source>
        <dbReference type="ARBA" id="ARBA00023125"/>
    </source>
</evidence>
<dbReference type="PROSITE" id="PS50110">
    <property type="entry name" value="RESPONSE_REGULATORY"/>
    <property type="match status" value="1"/>
</dbReference>
<name>A0ABW5DRD0_9PROT</name>
<evidence type="ECO:0000259" key="9">
    <source>
        <dbReference type="PROSITE" id="PS51755"/>
    </source>
</evidence>
<evidence type="ECO:0000313" key="11">
    <source>
        <dbReference type="Proteomes" id="UP001597295"/>
    </source>
</evidence>
<feature type="modified residue" description="4-aspartylphosphate" evidence="6">
    <location>
        <position position="67"/>
    </location>
</feature>
<evidence type="ECO:0000256" key="3">
    <source>
        <dbReference type="ARBA" id="ARBA00023015"/>
    </source>
</evidence>
<evidence type="ECO:0000259" key="8">
    <source>
        <dbReference type="PROSITE" id="PS50110"/>
    </source>
</evidence>
<comment type="caution">
    <text evidence="10">The sequence shown here is derived from an EMBL/GenBank/DDBJ whole genome shotgun (WGS) entry which is preliminary data.</text>
</comment>
<sequence length="251" mass="27998">MITSPTQIAPVSAMRPRIALIDDEKLFRESLVWNLEDAGFSVSDYSGAEAARAAFASGERFDAILLDWQMPGMDGMSFLKELRASGDQTPVLFLTGLQQPIYEERALAEGAVDFIEKTRSVTIIVFRLQLAIGGSKTGTGDGAMPSLNTPLDLDIDSCRVEWRGQRVDLTLSEFKVVQLLFERPGRDITYREIYDSVKGEGFIAGSGSEGYRANVRAMVKRIRQKFKEIDPDFSALENYPGFGYRWSTEVQ</sequence>
<evidence type="ECO:0000256" key="1">
    <source>
        <dbReference type="ARBA" id="ARBA00022553"/>
    </source>
</evidence>
<keyword evidence="3" id="KW-0805">Transcription regulation</keyword>
<keyword evidence="1 6" id="KW-0597">Phosphoprotein</keyword>
<evidence type="ECO:0000313" key="10">
    <source>
        <dbReference type="EMBL" id="MFD2262441.1"/>
    </source>
</evidence>